<name>F1YPV6_9ACTN</name>
<sequence>PILLAETRNGTQGASATVGADTTITLDDDAAALDAYNDRLAALNGLPRHPNRSEEPICDDQRHHR</sequence>
<dbReference type="AlphaFoldDB" id="F1YPV6"/>
<dbReference type="EMBL" id="AEUD01000029">
    <property type="protein sequence ID" value="EGD53265.1"/>
    <property type="molecule type" value="Genomic_DNA"/>
</dbReference>
<evidence type="ECO:0000313" key="2">
    <source>
        <dbReference type="EMBL" id="EGD53265.1"/>
    </source>
</evidence>
<accession>F1YPV6</accession>
<dbReference type="Proteomes" id="UP000035065">
    <property type="component" value="Unassembled WGS sequence"/>
</dbReference>
<feature type="compositionally biased region" description="Basic and acidic residues" evidence="1">
    <location>
        <begin position="51"/>
        <end position="65"/>
    </location>
</feature>
<evidence type="ECO:0000256" key="1">
    <source>
        <dbReference type="SAM" id="MobiDB-lite"/>
    </source>
</evidence>
<dbReference type="STRING" id="644548.SCNU_19747"/>
<organism evidence="2 3">
    <name type="scientific">Gordonia neofelifaecis NRRL B-59395</name>
    <dbReference type="NCBI Taxonomy" id="644548"/>
    <lineage>
        <taxon>Bacteria</taxon>
        <taxon>Bacillati</taxon>
        <taxon>Actinomycetota</taxon>
        <taxon>Actinomycetes</taxon>
        <taxon>Mycobacteriales</taxon>
        <taxon>Gordoniaceae</taxon>
        <taxon>Gordonia</taxon>
    </lineage>
</organism>
<feature type="region of interest" description="Disordered" evidence="1">
    <location>
        <begin position="44"/>
        <end position="65"/>
    </location>
</feature>
<proteinExistence type="predicted"/>
<reference evidence="2 3" key="1">
    <citation type="journal article" date="2011" name="J. Bacteriol.">
        <title>Draft Genome Sequence of Gordonia neofelifaecis NRRL B-59395, a Cholesterol-Degrading Actinomycete.</title>
        <authorList>
            <person name="Ge F."/>
            <person name="Li W."/>
            <person name="Chen G."/>
            <person name="Liu Y."/>
            <person name="Zhang G."/>
            <person name="Yong B."/>
            <person name="Wang Q."/>
            <person name="Wang N."/>
            <person name="Huang Z."/>
            <person name="Li W."/>
            <person name="Wang J."/>
            <person name="Wu C."/>
            <person name="Xie Q."/>
            <person name="Liu G."/>
        </authorList>
    </citation>
    <scope>NUCLEOTIDE SEQUENCE [LARGE SCALE GENOMIC DNA]</scope>
    <source>
        <strain evidence="2 3">NRRL B-59395</strain>
    </source>
</reference>
<keyword evidence="3" id="KW-1185">Reference proteome</keyword>
<gene>
    <name evidence="2" type="ORF">SCNU_19747</name>
</gene>
<comment type="caution">
    <text evidence="2">The sequence shown here is derived from an EMBL/GenBank/DDBJ whole genome shotgun (WGS) entry which is preliminary data.</text>
</comment>
<protein>
    <submittedName>
        <fullName evidence="2">Uncharacterized protein</fullName>
    </submittedName>
</protein>
<feature type="non-terminal residue" evidence="2">
    <location>
        <position position="1"/>
    </location>
</feature>
<evidence type="ECO:0000313" key="3">
    <source>
        <dbReference type="Proteomes" id="UP000035065"/>
    </source>
</evidence>